<dbReference type="GO" id="GO:0005304">
    <property type="term" value="F:L-valine transmembrane transporter activity"/>
    <property type="evidence" value="ECO:0007669"/>
    <property type="project" value="TreeGrafter"/>
</dbReference>
<keyword evidence="6 9" id="KW-0029">Amino-acid transport</keyword>
<dbReference type="GO" id="GO:0005886">
    <property type="term" value="C:plasma membrane"/>
    <property type="evidence" value="ECO:0007669"/>
    <property type="project" value="UniProtKB-SubCell"/>
</dbReference>
<keyword evidence="3 9" id="KW-0813">Transport</keyword>
<feature type="transmembrane region" description="Helical" evidence="9">
    <location>
        <begin position="428"/>
        <end position="448"/>
    </location>
</feature>
<protein>
    <recommendedName>
        <fullName evidence="9">Branched-chain amino acid transport system carrier protein</fullName>
    </recommendedName>
</protein>
<proteinExistence type="inferred from homology"/>
<evidence type="ECO:0000256" key="3">
    <source>
        <dbReference type="ARBA" id="ARBA00022448"/>
    </source>
</evidence>
<feature type="transmembrane region" description="Helical" evidence="9">
    <location>
        <begin position="85"/>
        <end position="106"/>
    </location>
</feature>
<dbReference type="GO" id="GO:0015820">
    <property type="term" value="P:L-leucine transport"/>
    <property type="evidence" value="ECO:0007669"/>
    <property type="project" value="TreeGrafter"/>
</dbReference>
<evidence type="ECO:0000313" key="11">
    <source>
        <dbReference type="Proteomes" id="UP000286974"/>
    </source>
</evidence>
<dbReference type="GO" id="GO:0015190">
    <property type="term" value="F:L-leucine transmembrane transporter activity"/>
    <property type="evidence" value="ECO:0007669"/>
    <property type="project" value="TreeGrafter"/>
</dbReference>
<comment type="similarity">
    <text evidence="2 9">Belongs to the branched chain amino acid transporter family.</text>
</comment>
<sequence>MNNQPKKLGFKNYIIIGSLLFGMFFGAGNLIFPIHLGQLAGSNWLAAGFGFLLTGTILPLLAIIAISVTQSSGIYELAKPIGKRYATAFMLLICATLGPLFAMPRTATVPFQVGFASHVNESSQSLWLWGYTLIFFGITYWASRKPTNIMNTVGKLLNPVFLILLAIIFGFALSRPIQGNNQVVPAVGYDHGALLNGFIQGYNTMDCIAGLLFGITVVAAVKGLGIKSPKEISMATLKSGLLGIGLEAVIYVGLIWLGSTSLTMYKPSVDGGIAFNQIANHYLGFGGQIMLAIMVTLTCLTTAVGLAVSFSDALHKKFPSISYRTFNMIAIGFSFAFANVGLDTIIAWSMPMLMFLYPLAITLIILSIASPLFKQDHKVYSWTTGFTLVPALLSAIASAPAIISESPFAKVVSQLNNFLPGADMGMGWLIPSVIGLSIGLAHFGLGLVKQRKKLAMTTDSERH</sequence>
<comment type="caution">
    <text evidence="10">The sequence shown here is derived from an EMBL/GenBank/DDBJ whole genome shotgun (WGS) entry which is preliminary data.</text>
</comment>
<dbReference type="NCBIfam" id="TIGR00796">
    <property type="entry name" value="livcs"/>
    <property type="match status" value="1"/>
</dbReference>
<dbReference type="InterPro" id="IPR004685">
    <property type="entry name" value="Brnchd-chn_aa_trnsp_Livcs"/>
</dbReference>
<keyword evidence="4" id="KW-1003">Cell membrane</keyword>
<evidence type="ECO:0000256" key="1">
    <source>
        <dbReference type="ARBA" id="ARBA00004651"/>
    </source>
</evidence>
<dbReference type="AlphaFoldDB" id="A0A401FJF8"/>
<feature type="transmembrane region" description="Helical" evidence="9">
    <location>
        <begin position="12"/>
        <end position="32"/>
    </location>
</feature>
<feature type="transmembrane region" description="Helical" evidence="9">
    <location>
        <begin position="326"/>
        <end position="348"/>
    </location>
</feature>
<feature type="transmembrane region" description="Helical" evidence="9">
    <location>
        <begin position="126"/>
        <end position="144"/>
    </location>
</feature>
<keyword evidence="5 9" id="KW-0812">Transmembrane</keyword>
<accession>A0A401FJF8</accession>
<name>A0A401FJF8_9LACO</name>
<keyword evidence="8 9" id="KW-0472">Membrane</keyword>
<evidence type="ECO:0000256" key="7">
    <source>
        <dbReference type="ARBA" id="ARBA00022989"/>
    </source>
</evidence>
<evidence type="ECO:0000256" key="5">
    <source>
        <dbReference type="ARBA" id="ARBA00022692"/>
    </source>
</evidence>
<feature type="transmembrane region" description="Helical" evidence="9">
    <location>
        <begin position="197"/>
        <end position="221"/>
    </location>
</feature>
<dbReference type="Pfam" id="PF05525">
    <property type="entry name" value="Branch_AA_trans"/>
    <property type="match status" value="1"/>
</dbReference>
<dbReference type="GO" id="GO:0015188">
    <property type="term" value="F:L-isoleucine transmembrane transporter activity"/>
    <property type="evidence" value="ECO:0007669"/>
    <property type="project" value="TreeGrafter"/>
</dbReference>
<evidence type="ECO:0000313" key="10">
    <source>
        <dbReference type="EMBL" id="GAY72492.1"/>
    </source>
</evidence>
<organism evidence="10 11">
    <name type="scientific">Lentilactobacillus kosonis</name>
    <dbReference type="NCBI Taxonomy" id="2810561"/>
    <lineage>
        <taxon>Bacteria</taxon>
        <taxon>Bacillati</taxon>
        <taxon>Bacillota</taxon>
        <taxon>Bacilli</taxon>
        <taxon>Lactobacillales</taxon>
        <taxon>Lactobacillaceae</taxon>
        <taxon>Lentilactobacillus</taxon>
    </lineage>
</organism>
<dbReference type="OrthoDB" id="9783920at2"/>
<feature type="transmembrane region" description="Helical" evidence="9">
    <location>
        <begin position="385"/>
        <end position="403"/>
    </location>
</feature>
<dbReference type="Proteomes" id="UP000286974">
    <property type="component" value="Unassembled WGS sequence"/>
</dbReference>
<dbReference type="STRING" id="1138822.PL11_004175"/>
<feature type="transmembrane region" description="Helical" evidence="9">
    <location>
        <begin position="44"/>
        <end position="64"/>
    </location>
</feature>
<evidence type="ECO:0000256" key="2">
    <source>
        <dbReference type="ARBA" id="ARBA00008540"/>
    </source>
</evidence>
<dbReference type="EMBL" id="BEXA01000001">
    <property type="protein sequence ID" value="GAY72492.1"/>
    <property type="molecule type" value="Genomic_DNA"/>
</dbReference>
<keyword evidence="11" id="KW-1185">Reference proteome</keyword>
<feature type="transmembrane region" description="Helical" evidence="9">
    <location>
        <begin position="156"/>
        <end position="177"/>
    </location>
</feature>
<feature type="transmembrane region" description="Helical" evidence="9">
    <location>
        <begin position="289"/>
        <end position="314"/>
    </location>
</feature>
<comment type="subcellular location">
    <subcellularLocation>
        <location evidence="1 9">Cell membrane</location>
        <topology evidence="1 9">Multi-pass membrane protein</topology>
    </subcellularLocation>
</comment>
<dbReference type="GO" id="GO:0015818">
    <property type="term" value="P:isoleucine transport"/>
    <property type="evidence" value="ECO:0007669"/>
    <property type="project" value="TreeGrafter"/>
</dbReference>
<dbReference type="PANTHER" id="PTHR30588:SF0">
    <property type="entry name" value="BRANCHED-CHAIN AMINO ACID PERMEASE BRNQ"/>
    <property type="match status" value="1"/>
</dbReference>
<evidence type="ECO:0000256" key="8">
    <source>
        <dbReference type="ARBA" id="ARBA00023136"/>
    </source>
</evidence>
<feature type="transmembrane region" description="Helical" evidence="9">
    <location>
        <begin position="241"/>
        <end position="259"/>
    </location>
</feature>
<evidence type="ECO:0000256" key="4">
    <source>
        <dbReference type="ARBA" id="ARBA00022475"/>
    </source>
</evidence>
<reference evidence="10 11" key="1">
    <citation type="submission" date="2017-11" db="EMBL/GenBank/DDBJ databases">
        <title>Draft Genome Sequence of Lactobacillus curieae NBRC 111893 isolated from Koso, a Japanese sugar-Vegetable Fermented Beverage.</title>
        <authorList>
            <person name="Chiou T.Y."/>
            <person name="Oshima K."/>
            <person name="Suda W."/>
            <person name="Hattori M."/>
            <person name="Takahashi T."/>
        </authorList>
    </citation>
    <scope>NUCLEOTIDE SEQUENCE [LARGE SCALE GENOMIC DNA]</scope>
    <source>
        <strain evidence="10 11">NBRC111893</strain>
    </source>
</reference>
<gene>
    <name evidence="10" type="ORF">NBRC111893_638</name>
</gene>
<keyword evidence="7 9" id="KW-1133">Transmembrane helix</keyword>
<evidence type="ECO:0000256" key="6">
    <source>
        <dbReference type="ARBA" id="ARBA00022970"/>
    </source>
</evidence>
<dbReference type="RefSeq" id="WP_125007860.1">
    <property type="nucleotide sequence ID" value="NZ_BEXA01000001.1"/>
</dbReference>
<evidence type="ECO:0000256" key="9">
    <source>
        <dbReference type="RuleBase" id="RU362122"/>
    </source>
</evidence>
<dbReference type="PANTHER" id="PTHR30588">
    <property type="entry name" value="BRANCHED-CHAIN AMINO ACID TRANSPORT SYSTEM 2 CARRIER PROTEIN"/>
    <property type="match status" value="1"/>
</dbReference>
<feature type="transmembrane region" description="Helical" evidence="9">
    <location>
        <begin position="354"/>
        <end position="373"/>
    </location>
</feature>
<comment type="function">
    <text evidence="9">Component of the transport system for branched-chain amino acids.</text>
</comment>